<dbReference type="Gene3D" id="3.40.1440.10">
    <property type="entry name" value="GIY-YIG endonuclease"/>
    <property type="match status" value="1"/>
</dbReference>
<dbReference type="PANTHER" id="PTHR34477:SF1">
    <property type="entry name" value="UPF0213 PROTEIN YHBQ"/>
    <property type="match status" value="1"/>
</dbReference>
<dbReference type="CDD" id="cd10456">
    <property type="entry name" value="GIY-YIG_UPF0213"/>
    <property type="match status" value="1"/>
</dbReference>
<protein>
    <recommendedName>
        <fullName evidence="2">GIY-YIG domain-containing protein</fullName>
    </recommendedName>
</protein>
<evidence type="ECO:0000259" key="2">
    <source>
        <dbReference type="PROSITE" id="PS50164"/>
    </source>
</evidence>
<proteinExistence type="inferred from homology"/>
<feature type="domain" description="GIY-YIG" evidence="2">
    <location>
        <begin position="1"/>
        <end position="77"/>
    </location>
</feature>
<dbReference type="SUPFAM" id="SSF82771">
    <property type="entry name" value="GIY-YIG endonuclease"/>
    <property type="match status" value="1"/>
</dbReference>
<sequence length="87" mass="10452">MCFVYVLRCKDNSLYCGQTNNLEKRIKEHNDSRNTSTKYTRGRRPVTLVYVEKVKTVSDALKREREIKKLSKEKKELLVHRPKKRRI</sequence>
<evidence type="ECO:0000313" key="4">
    <source>
        <dbReference type="Proteomes" id="UP000228762"/>
    </source>
</evidence>
<dbReference type="AlphaFoldDB" id="A0A2M7EL26"/>
<reference evidence="4" key="1">
    <citation type="submission" date="2017-09" db="EMBL/GenBank/DDBJ databases">
        <title>Depth-based differentiation of microbial function through sediment-hosted aquifers and enrichment of novel symbionts in the deep terrestrial subsurface.</title>
        <authorList>
            <person name="Probst A.J."/>
            <person name="Ladd B."/>
            <person name="Jarett J.K."/>
            <person name="Geller-Mcgrath D.E."/>
            <person name="Sieber C.M.K."/>
            <person name="Emerson J.B."/>
            <person name="Anantharaman K."/>
            <person name="Thomas B.C."/>
            <person name="Malmstrom R."/>
            <person name="Stieglmeier M."/>
            <person name="Klingl A."/>
            <person name="Woyke T."/>
            <person name="Ryan C.M."/>
            <person name="Banfield J.F."/>
        </authorList>
    </citation>
    <scope>NUCLEOTIDE SEQUENCE [LARGE SCALE GENOMIC DNA]</scope>
</reference>
<accession>A0A2M7EL26</accession>
<dbReference type="Pfam" id="PF01541">
    <property type="entry name" value="GIY-YIG"/>
    <property type="match status" value="1"/>
</dbReference>
<organism evidence="3 4">
    <name type="scientific">Candidatus Roizmanbacteria bacterium CG17_big_fil_post_rev_8_21_14_2_50_39_7</name>
    <dbReference type="NCBI Taxonomy" id="1974858"/>
    <lineage>
        <taxon>Bacteria</taxon>
        <taxon>Candidatus Roizmaniibacteriota</taxon>
    </lineage>
</organism>
<dbReference type="SMART" id="SM00465">
    <property type="entry name" value="GIYc"/>
    <property type="match status" value="1"/>
</dbReference>
<dbReference type="Proteomes" id="UP000228762">
    <property type="component" value="Unassembled WGS sequence"/>
</dbReference>
<dbReference type="InterPro" id="IPR000305">
    <property type="entry name" value="GIY-YIG_endonuc"/>
</dbReference>
<evidence type="ECO:0000313" key="3">
    <source>
        <dbReference type="EMBL" id="PIV71272.1"/>
    </source>
</evidence>
<comment type="similarity">
    <text evidence="1">Belongs to the UPF0213 family.</text>
</comment>
<dbReference type="InterPro" id="IPR035901">
    <property type="entry name" value="GIY-YIG_endonuc_sf"/>
</dbReference>
<dbReference type="PROSITE" id="PS50164">
    <property type="entry name" value="GIY_YIG"/>
    <property type="match status" value="1"/>
</dbReference>
<gene>
    <name evidence="3" type="ORF">COW57_00480</name>
</gene>
<evidence type="ECO:0000256" key="1">
    <source>
        <dbReference type="ARBA" id="ARBA00007435"/>
    </source>
</evidence>
<name>A0A2M7EL26_9BACT</name>
<dbReference type="PANTHER" id="PTHR34477">
    <property type="entry name" value="UPF0213 PROTEIN YHBQ"/>
    <property type="match status" value="1"/>
</dbReference>
<comment type="caution">
    <text evidence="3">The sequence shown here is derived from an EMBL/GenBank/DDBJ whole genome shotgun (WGS) entry which is preliminary data.</text>
</comment>
<dbReference type="EMBL" id="PFEV01000019">
    <property type="protein sequence ID" value="PIV71272.1"/>
    <property type="molecule type" value="Genomic_DNA"/>
</dbReference>
<dbReference type="InterPro" id="IPR050190">
    <property type="entry name" value="UPF0213_domain"/>
</dbReference>